<reference evidence="7" key="1">
    <citation type="submission" date="2016-08" db="EMBL/GenBank/DDBJ databases">
        <authorList>
            <person name="Varghese N."/>
            <person name="Submissions Spin"/>
        </authorList>
    </citation>
    <scope>NUCLEOTIDE SEQUENCE [LARGE SCALE GENOMIC DNA]</scope>
    <source>
        <strain evidence="7">HAMBI 2971</strain>
    </source>
</reference>
<evidence type="ECO:0000256" key="2">
    <source>
        <dbReference type="ARBA" id="ARBA00023125"/>
    </source>
</evidence>
<proteinExistence type="predicted"/>
<evidence type="ECO:0000256" key="3">
    <source>
        <dbReference type="ARBA" id="ARBA00023163"/>
    </source>
</evidence>
<feature type="domain" description="HTH tetR-type" evidence="5">
    <location>
        <begin position="5"/>
        <end position="64"/>
    </location>
</feature>
<dbReference type="GO" id="GO:0003700">
    <property type="term" value="F:DNA-binding transcription factor activity"/>
    <property type="evidence" value="ECO:0007669"/>
    <property type="project" value="TreeGrafter"/>
</dbReference>
<gene>
    <name evidence="6" type="ORF">GA0061102_102361</name>
</gene>
<dbReference type="GO" id="GO:0000976">
    <property type="term" value="F:transcription cis-regulatory region binding"/>
    <property type="evidence" value="ECO:0007669"/>
    <property type="project" value="TreeGrafter"/>
</dbReference>
<evidence type="ECO:0000256" key="4">
    <source>
        <dbReference type="PROSITE-ProRule" id="PRU00335"/>
    </source>
</evidence>
<dbReference type="InterPro" id="IPR050109">
    <property type="entry name" value="HTH-type_TetR-like_transc_reg"/>
</dbReference>
<organism evidence="6 7">
    <name type="scientific">Rhizobium miluonense</name>
    <dbReference type="NCBI Taxonomy" id="411945"/>
    <lineage>
        <taxon>Bacteria</taxon>
        <taxon>Pseudomonadati</taxon>
        <taxon>Pseudomonadota</taxon>
        <taxon>Alphaproteobacteria</taxon>
        <taxon>Hyphomicrobiales</taxon>
        <taxon>Rhizobiaceae</taxon>
        <taxon>Rhizobium/Agrobacterium group</taxon>
        <taxon>Rhizobium</taxon>
    </lineage>
</organism>
<dbReference type="PANTHER" id="PTHR30055:SF234">
    <property type="entry name" value="HTH-TYPE TRANSCRIPTIONAL REGULATOR BETI"/>
    <property type="match status" value="1"/>
</dbReference>
<dbReference type="PANTHER" id="PTHR30055">
    <property type="entry name" value="HTH-TYPE TRANSCRIPTIONAL REGULATOR RUTR"/>
    <property type="match status" value="1"/>
</dbReference>
<keyword evidence="3" id="KW-0804">Transcription</keyword>
<dbReference type="InterPro" id="IPR009057">
    <property type="entry name" value="Homeodomain-like_sf"/>
</dbReference>
<dbReference type="PROSITE" id="PS50977">
    <property type="entry name" value="HTH_TETR_2"/>
    <property type="match status" value="1"/>
</dbReference>
<evidence type="ECO:0000313" key="7">
    <source>
        <dbReference type="Proteomes" id="UP000199435"/>
    </source>
</evidence>
<dbReference type="STRING" id="411945.GA0061102_102361"/>
<dbReference type="RefSeq" id="WP_092851941.1">
    <property type="nucleotide sequence ID" value="NZ_FMAH01000023.1"/>
</dbReference>
<dbReference type="OrthoDB" id="9802802at2"/>
<dbReference type="PROSITE" id="PS01081">
    <property type="entry name" value="HTH_TETR_1"/>
    <property type="match status" value="1"/>
</dbReference>
<dbReference type="PRINTS" id="PR00455">
    <property type="entry name" value="HTHTETR"/>
</dbReference>
<keyword evidence="2 4" id="KW-0238">DNA-binding</keyword>
<sequence>MELDPARRERILDAAAKLIVANGLQCSMAAIADAAGVATGSIYNYFKSKDDLIRGVYARLASTVAAHLIPSPSDPDGPRERIIRYIYDYIDFIWQDRQRALLFEYLSNVPLISGDELNAIFDEVTQYSVGLMSAAKAAGLLQDLPSSTMSGYIGGGIRNTLKWRRFNPAPLSDKERDEIALMSWNAIATLTERATNSPLSD</sequence>
<dbReference type="Proteomes" id="UP000199435">
    <property type="component" value="Unassembled WGS sequence"/>
</dbReference>
<keyword evidence="1" id="KW-0805">Transcription regulation</keyword>
<accession>A0A1C3W6L2</accession>
<keyword evidence="7" id="KW-1185">Reference proteome</keyword>
<feature type="DNA-binding region" description="H-T-H motif" evidence="4">
    <location>
        <begin position="27"/>
        <end position="46"/>
    </location>
</feature>
<dbReference type="InterPro" id="IPR023772">
    <property type="entry name" value="DNA-bd_HTH_TetR-type_CS"/>
</dbReference>
<dbReference type="Pfam" id="PF00440">
    <property type="entry name" value="TetR_N"/>
    <property type="match status" value="1"/>
</dbReference>
<dbReference type="AlphaFoldDB" id="A0A1C3W6L2"/>
<dbReference type="Gene3D" id="1.10.357.10">
    <property type="entry name" value="Tetracycline Repressor, domain 2"/>
    <property type="match status" value="1"/>
</dbReference>
<dbReference type="EMBL" id="FMAH01000023">
    <property type="protein sequence ID" value="SCB35374.1"/>
    <property type="molecule type" value="Genomic_DNA"/>
</dbReference>
<evidence type="ECO:0000313" key="6">
    <source>
        <dbReference type="EMBL" id="SCB35374.1"/>
    </source>
</evidence>
<protein>
    <submittedName>
        <fullName evidence="6">Transcriptional regulator, TetR family</fullName>
    </submittedName>
</protein>
<evidence type="ECO:0000259" key="5">
    <source>
        <dbReference type="PROSITE" id="PS50977"/>
    </source>
</evidence>
<evidence type="ECO:0000256" key="1">
    <source>
        <dbReference type="ARBA" id="ARBA00023015"/>
    </source>
</evidence>
<name>A0A1C3W6L2_9HYPH</name>
<dbReference type="SUPFAM" id="SSF46689">
    <property type="entry name" value="Homeodomain-like"/>
    <property type="match status" value="1"/>
</dbReference>
<dbReference type="InterPro" id="IPR001647">
    <property type="entry name" value="HTH_TetR"/>
</dbReference>